<protein>
    <submittedName>
        <fullName evidence="8">Acyl-[acyl-carrier-protein]--UDP-N-acetylglucosamine O-acyltransferase</fullName>
        <ecNumber evidence="8">2.3.1.129</ecNumber>
    </submittedName>
</protein>
<organism evidence="8">
    <name type="scientific">hydrothermal vent metagenome</name>
    <dbReference type="NCBI Taxonomy" id="652676"/>
    <lineage>
        <taxon>unclassified sequences</taxon>
        <taxon>metagenomes</taxon>
        <taxon>ecological metagenomes</taxon>
    </lineage>
</organism>
<keyword evidence="2" id="KW-0444">Lipid biosynthesis</keyword>
<dbReference type="NCBIfam" id="NF003657">
    <property type="entry name" value="PRK05289.1"/>
    <property type="match status" value="1"/>
</dbReference>
<dbReference type="Pfam" id="PF13720">
    <property type="entry name" value="Acetyltransf_11"/>
    <property type="match status" value="1"/>
</dbReference>
<evidence type="ECO:0000256" key="3">
    <source>
        <dbReference type="ARBA" id="ARBA00022556"/>
    </source>
</evidence>
<dbReference type="GO" id="GO:0008780">
    <property type="term" value="F:acyl-[acyl-carrier-protein]-UDP-N-acetylglucosamine O-acyltransferase activity"/>
    <property type="evidence" value="ECO:0007669"/>
    <property type="project" value="UniProtKB-EC"/>
</dbReference>
<keyword evidence="5" id="KW-0443">Lipid metabolism</keyword>
<dbReference type="PROSITE" id="PS00101">
    <property type="entry name" value="HEXAPEP_TRANSFERASES"/>
    <property type="match status" value="1"/>
</dbReference>
<dbReference type="InterPro" id="IPR010137">
    <property type="entry name" value="Lipid_A_LpxA"/>
</dbReference>
<proteinExistence type="inferred from homology"/>
<dbReference type="Pfam" id="PF00132">
    <property type="entry name" value="Hexapep"/>
    <property type="match status" value="2"/>
</dbReference>
<evidence type="ECO:0000313" key="8">
    <source>
        <dbReference type="EMBL" id="VAX27335.1"/>
    </source>
</evidence>
<dbReference type="HAMAP" id="MF_00387">
    <property type="entry name" value="LpxA"/>
    <property type="match status" value="1"/>
</dbReference>
<reference evidence="8" key="1">
    <citation type="submission" date="2018-06" db="EMBL/GenBank/DDBJ databases">
        <authorList>
            <person name="Zhirakovskaya E."/>
        </authorList>
    </citation>
    <scope>NUCLEOTIDE SEQUENCE</scope>
</reference>
<dbReference type="InterPro" id="IPR037157">
    <property type="entry name" value="Acetyltransf_C_sf"/>
</dbReference>
<keyword evidence="1" id="KW-0963">Cytoplasm</keyword>
<dbReference type="Gene3D" id="1.20.1180.10">
    <property type="entry name" value="Udp N-acetylglucosamine O-acyltransferase, C-terminal domain"/>
    <property type="match status" value="1"/>
</dbReference>
<dbReference type="AlphaFoldDB" id="A0A3B1D6H2"/>
<dbReference type="NCBIfam" id="TIGR01852">
    <property type="entry name" value="lipid_A_lpxA"/>
    <property type="match status" value="1"/>
</dbReference>
<sequence>MATIHPTAIVDPVAKLDKNVTIGPYAYIEGDVEIGDGTDIGPHVCIYNGARIGKNVKIFQSAAVSNRPQDLKYAGEKTFFYVGDNSIIREFVTLHRGTIDTGRSKIGKDCLIMAYTHVAHDCVIGNNCIIANAVQVAGHVTIDDWVIVGGGSLLHQFGYIAEHSMLQGGSHVSKDVPPYVLAKNVPFQYMGLNTVGLRRRGFTKEDIAAIKDAYQILYFSGLNISDARQRLVEEFDNEYVTNIIKFIDKPKKRSILTK</sequence>
<dbReference type="InterPro" id="IPR001451">
    <property type="entry name" value="Hexapep"/>
</dbReference>
<evidence type="ECO:0000256" key="6">
    <source>
        <dbReference type="ARBA" id="ARBA00023315"/>
    </source>
</evidence>
<gene>
    <name evidence="8" type="ORF">MNBD_IGNAVI01-1179</name>
</gene>
<name>A0A3B1D6H2_9ZZZZ</name>
<evidence type="ECO:0000256" key="1">
    <source>
        <dbReference type="ARBA" id="ARBA00022490"/>
    </source>
</evidence>
<dbReference type="EMBL" id="UOGD01000378">
    <property type="protein sequence ID" value="VAX27335.1"/>
    <property type="molecule type" value="Genomic_DNA"/>
</dbReference>
<keyword evidence="4 8" id="KW-0808">Transferase</keyword>
<accession>A0A3B1D6H2</accession>
<evidence type="ECO:0000256" key="5">
    <source>
        <dbReference type="ARBA" id="ARBA00023098"/>
    </source>
</evidence>
<feature type="domain" description="UDP N-acetylglucosamine O-acyltransferase C-terminal" evidence="7">
    <location>
        <begin position="175"/>
        <end position="255"/>
    </location>
</feature>
<dbReference type="GO" id="GO:0016020">
    <property type="term" value="C:membrane"/>
    <property type="evidence" value="ECO:0007669"/>
    <property type="project" value="GOC"/>
</dbReference>
<evidence type="ECO:0000256" key="2">
    <source>
        <dbReference type="ARBA" id="ARBA00022516"/>
    </source>
</evidence>
<dbReference type="PIRSF" id="PIRSF000456">
    <property type="entry name" value="UDP-GlcNAc_acltr"/>
    <property type="match status" value="1"/>
</dbReference>
<dbReference type="InterPro" id="IPR029098">
    <property type="entry name" value="Acetyltransf_C"/>
</dbReference>
<dbReference type="PANTHER" id="PTHR43480">
    <property type="entry name" value="ACYL-[ACYL-CARRIER-PROTEIN]--UDP-N-ACETYLGLUCOSAMINE O-ACYLTRANSFERASE"/>
    <property type="match status" value="1"/>
</dbReference>
<dbReference type="Gene3D" id="2.160.10.10">
    <property type="entry name" value="Hexapeptide repeat proteins"/>
    <property type="match status" value="1"/>
</dbReference>
<evidence type="ECO:0000259" key="7">
    <source>
        <dbReference type="Pfam" id="PF13720"/>
    </source>
</evidence>
<dbReference type="GO" id="GO:0009245">
    <property type="term" value="P:lipid A biosynthetic process"/>
    <property type="evidence" value="ECO:0007669"/>
    <property type="project" value="UniProtKB-KW"/>
</dbReference>
<evidence type="ECO:0000256" key="4">
    <source>
        <dbReference type="ARBA" id="ARBA00022679"/>
    </source>
</evidence>
<dbReference type="InterPro" id="IPR011004">
    <property type="entry name" value="Trimer_LpxA-like_sf"/>
</dbReference>
<dbReference type="InterPro" id="IPR018357">
    <property type="entry name" value="Hexapep_transf_CS"/>
</dbReference>
<keyword evidence="6 8" id="KW-0012">Acyltransferase</keyword>
<dbReference type="CDD" id="cd03351">
    <property type="entry name" value="LbH_UDP-GlcNAc_AT"/>
    <property type="match status" value="1"/>
</dbReference>
<dbReference type="PANTHER" id="PTHR43480:SF1">
    <property type="entry name" value="ACYL-[ACYL-CARRIER-PROTEIN]--UDP-N-ACETYLGLUCOSAMINE O-ACYLTRANSFERASE, MITOCHONDRIAL-RELATED"/>
    <property type="match status" value="1"/>
</dbReference>
<dbReference type="SUPFAM" id="SSF51161">
    <property type="entry name" value="Trimeric LpxA-like enzymes"/>
    <property type="match status" value="1"/>
</dbReference>
<keyword evidence="3" id="KW-0441">Lipid A biosynthesis</keyword>
<dbReference type="EC" id="2.3.1.129" evidence="8"/>